<evidence type="ECO:0000313" key="5">
    <source>
        <dbReference type="Proteomes" id="UP001178281"/>
    </source>
</evidence>
<feature type="domain" description="LysM" evidence="3">
    <location>
        <begin position="165"/>
        <end position="212"/>
    </location>
</feature>
<dbReference type="InterPro" id="IPR036779">
    <property type="entry name" value="LysM_dom_sf"/>
</dbReference>
<dbReference type="InterPro" id="IPR018392">
    <property type="entry name" value="LysM"/>
</dbReference>
<accession>A0AA90NEJ5</accession>
<evidence type="ECO:0000313" key="4">
    <source>
        <dbReference type="EMBL" id="MDP0397708.1"/>
    </source>
</evidence>
<organism evidence="4 5">
    <name type="scientific">Tsukamurella strandjordii</name>
    <dbReference type="NCBI Taxonomy" id="147577"/>
    <lineage>
        <taxon>Bacteria</taxon>
        <taxon>Bacillati</taxon>
        <taxon>Actinomycetota</taxon>
        <taxon>Actinomycetes</taxon>
        <taxon>Mycobacteriales</taxon>
        <taxon>Tsukamurellaceae</taxon>
        <taxon>Tsukamurella</taxon>
    </lineage>
</organism>
<sequence>MTAIIDREIIEAGRSASERPGLVGHGTAASPRRRGAAQSRGVSPRLARSRSSEAVPDSTTVSNAPRSVDVRTEPEAPSAIRVVGARGAGNRSIERVRVRRAPSRPRGYSQADGCARRTARPTVLACLLAAAGTFVGVLLLFGGTTAAPEAAPVATGTPAVTSIVTVRSGQTLEQIAREIAPERPAASVVAEVSRINGITDGRVRAGQTLVTPRY</sequence>
<keyword evidence="5" id="KW-1185">Reference proteome</keyword>
<dbReference type="RefSeq" id="WP_305110813.1">
    <property type="nucleotide sequence ID" value="NZ_JAUTIX010000002.1"/>
</dbReference>
<keyword evidence="2" id="KW-0812">Transmembrane</keyword>
<protein>
    <recommendedName>
        <fullName evidence="3">LysM domain-containing protein</fullName>
    </recommendedName>
</protein>
<gene>
    <name evidence="4" type="ORF">Q7X28_07200</name>
</gene>
<keyword evidence="2" id="KW-1133">Transmembrane helix</keyword>
<dbReference type="EMBL" id="JAUTIX010000002">
    <property type="protein sequence ID" value="MDP0397708.1"/>
    <property type="molecule type" value="Genomic_DNA"/>
</dbReference>
<comment type="caution">
    <text evidence="4">The sequence shown here is derived from an EMBL/GenBank/DDBJ whole genome shotgun (WGS) entry which is preliminary data.</text>
</comment>
<feature type="transmembrane region" description="Helical" evidence="2">
    <location>
        <begin position="123"/>
        <end position="142"/>
    </location>
</feature>
<dbReference type="Proteomes" id="UP001178281">
    <property type="component" value="Unassembled WGS sequence"/>
</dbReference>
<dbReference type="Pfam" id="PF01476">
    <property type="entry name" value="LysM"/>
    <property type="match status" value="1"/>
</dbReference>
<name>A0AA90NEJ5_9ACTN</name>
<keyword evidence="2" id="KW-0472">Membrane</keyword>
<dbReference type="Gene3D" id="3.10.350.10">
    <property type="entry name" value="LysM domain"/>
    <property type="match status" value="1"/>
</dbReference>
<feature type="region of interest" description="Disordered" evidence="1">
    <location>
        <begin position="14"/>
        <end position="75"/>
    </location>
</feature>
<evidence type="ECO:0000256" key="1">
    <source>
        <dbReference type="SAM" id="MobiDB-lite"/>
    </source>
</evidence>
<dbReference type="CDD" id="cd00118">
    <property type="entry name" value="LysM"/>
    <property type="match status" value="1"/>
</dbReference>
<proteinExistence type="predicted"/>
<reference evidence="4" key="1">
    <citation type="submission" date="2023-08" db="EMBL/GenBank/DDBJ databases">
        <title>The draft genome of Tsukamurella strandjordii strain 050030.</title>
        <authorList>
            <person name="Zhao F."/>
            <person name="Feng Y."/>
            <person name="Zong Z."/>
        </authorList>
    </citation>
    <scope>NUCLEOTIDE SEQUENCE</scope>
    <source>
        <strain evidence="4">050030</strain>
    </source>
</reference>
<evidence type="ECO:0000256" key="2">
    <source>
        <dbReference type="SAM" id="Phobius"/>
    </source>
</evidence>
<evidence type="ECO:0000259" key="3">
    <source>
        <dbReference type="Pfam" id="PF01476"/>
    </source>
</evidence>
<dbReference type="AlphaFoldDB" id="A0AA90NEJ5"/>